<accession>A0A6L7F488</accession>
<keyword evidence="3" id="KW-1185">Reference proteome</keyword>
<evidence type="ECO:0000256" key="1">
    <source>
        <dbReference type="SAM" id="Phobius"/>
    </source>
</evidence>
<organism evidence="2 3">
    <name type="scientific">Nocardioides flavescens</name>
    <dbReference type="NCBI Taxonomy" id="2691959"/>
    <lineage>
        <taxon>Bacteria</taxon>
        <taxon>Bacillati</taxon>
        <taxon>Actinomycetota</taxon>
        <taxon>Actinomycetes</taxon>
        <taxon>Propionibacteriales</taxon>
        <taxon>Nocardioidaceae</taxon>
        <taxon>Nocardioides</taxon>
    </lineage>
</organism>
<keyword evidence="1" id="KW-0812">Transmembrane</keyword>
<keyword evidence="1" id="KW-0472">Membrane</keyword>
<dbReference type="RefSeq" id="WP_160879924.1">
    <property type="nucleotide sequence ID" value="NZ_WUEK01000016.1"/>
</dbReference>
<comment type="caution">
    <text evidence="2">The sequence shown here is derived from an EMBL/GenBank/DDBJ whole genome shotgun (WGS) entry which is preliminary data.</text>
</comment>
<evidence type="ECO:0000313" key="3">
    <source>
        <dbReference type="Proteomes" id="UP000473325"/>
    </source>
</evidence>
<proteinExistence type="predicted"/>
<dbReference type="Proteomes" id="UP000473325">
    <property type="component" value="Unassembled WGS sequence"/>
</dbReference>
<reference evidence="2 3" key="1">
    <citation type="submission" date="2019-12" db="EMBL/GenBank/DDBJ databases">
        <authorList>
            <person name="Kun Z."/>
        </authorList>
    </citation>
    <scope>NUCLEOTIDE SEQUENCE [LARGE SCALE GENOMIC DNA]</scope>
    <source>
        <strain evidence="2 3">YIM 123512</strain>
    </source>
</reference>
<feature type="transmembrane region" description="Helical" evidence="1">
    <location>
        <begin position="88"/>
        <end position="107"/>
    </location>
</feature>
<evidence type="ECO:0000313" key="2">
    <source>
        <dbReference type="EMBL" id="MXG91994.1"/>
    </source>
</evidence>
<dbReference type="EMBL" id="WUEK01000016">
    <property type="protein sequence ID" value="MXG91994.1"/>
    <property type="molecule type" value="Genomic_DNA"/>
</dbReference>
<dbReference type="AlphaFoldDB" id="A0A6L7F488"/>
<name>A0A6L7F488_9ACTN</name>
<feature type="transmembrane region" description="Helical" evidence="1">
    <location>
        <begin position="113"/>
        <end position="132"/>
    </location>
</feature>
<protein>
    <submittedName>
        <fullName evidence="2">Uncharacterized protein</fullName>
    </submittedName>
</protein>
<keyword evidence="1" id="KW-1133">Transmembrane helix</keyword>
<gene>
    <name evidence="2" type="ORF">GRQ65_20840</name>
</gene>
<feature type="transmembrane region" description="Helical" evidence="1">
    <location>
        <begin position="33"/>
        <end position="52"/>
    </location>
</feature>
<sequence length="139" mass="14724">MKKPLAGLVAFVAIAFLLAGLVGLLSAETATGLVLAGYVCAGGGMVLARLAWRLWRGVPGLHAIAAGRTAAEVRLLSREHARRQWQSAASYFLGLTVVYLLLALVFATYAATLTAATISAVTAGVLTVMAWWQRRELAR</sequence>